<evidence type="ECO:0000313" key="11">
    <source>
        <dbReference type="Proteomes" id="UP000033710"/>
    </source>
</evidence>
<dbReference type="GO" id="GO:0006289">
    <property type="term" value="P:nucleotide-excision repair"/>
    <property type="evidence" value="ECO:0007669"/>
    <property type="project" value="TreeGrafter"/>
</dbReference>
<accession>A0A0F2LUF2</accession>
<dbReference type="OrthoDB" id="2099276at2759"/>
<dbReference type="Pfam" id="PF00633">
    <property type="entry name" value="HHH"/>
    <property type="match status" value="1"/>
</dbReference>
<proteinExistence type="inferred from homology"/>
<evidence type="ECO:0000259" key="9">
    <source>
        <dbReference type="SMART" id="SM00478"/>
    </source>
</evidence>
<feature type="compositionally biased region" description="Basic residues" evidence="8">
    <location>
        <begin position="229"/>
        <end position="238"/>
    </location>
</feature>
<keyword evidence="2 7" id="KW-0227">DNA damage</keyword>
<feature type="domain" description="HhH-GPD" evidence="9">
    <location>
        <begin position="407"/>
        <end position="572"/>
    </location>
</feature>
<feature type="region of interest" description="Disordered" evidence="8">
    <location>
        <begin position="603"/>
        <end position="634"/>
    </location>
</feature>
<evidence type="ECO:0000256" key="1">
    <source>
        <dbReference type="ARBA" id="ARBA00008343"/>
    </source>
</evidence>
<feature type="region of interest" description="Disordered" evidence="8">
    <location>
        <begin position="316"/>
        <end position="352"/>
    </location>
</feature>
<name>A0A0F2LUF2_SPOSC</name>
<dbReference type="GO" id="GO:0140078">
    <property type="term" value="F:class I DNA-(apurinic or apyrimidinic site) endonuclease activity"/>
    <property type="evidence" value="ECO:0007669"/>
    <property type="project" value="UniProtKB-EC"/>
</dbReference>
<dbReference type="GO" id="GO:0005739">
    <property type="term" value="C:mitochondrion"/>
    <property type="evidence" value="ECO:0007669"/>
    <property type="project" value="UniProtKB-SubCell"/>
</dbReference>
<dbReference type="HAMAP" id="MF_03183">
    <property type="entry name" value="Endonuclease_III_Nth"/>
    <property type="match status" value="1"/>
</dbReference>
<keyword evidence="7" id="KW-0539">Nucleus</keyword>
<evidence type="ECO:0000256" key="7">
    <source>
        <dbReference type="HAMAP-Rule" id="MF_03183"/>
    </source>
</evidence>
<keyword evidence="6 7" id="KW-0326">Glycosidase</keyword>
<comment type="similarity">
    <text evidence="1 7">Belongs to the Nth/MutY family.</text>
</comment>
<dbReference type="AlphaFoldDB" id="A0A0F2LUF2"/>
<dbReference type="InterPro" id="IPR011257">
    <property type="entry name" value="DNA_glycosylase"/>
</dbReference>
<dbReference type="InterPro" id="IPR030841">
    <property type="entry name" value="NTH1"/>
</dbReference>
<dbReference type="SUPFAM" id="SSF48150">
    <property type="entry name" value="DNA-glycosylase"/>
    <property type="match status" value="1"/>
</dbReference>
<evidence type="ECO:0000256" key="4">
    <source>
        <dbReference type="ARBA" id="ARBA00023204"/>
    </source>
</evidence>
<feature type="compositionally biased region" description="Basic and acidic residues" evidence="8">
    <location>
        <begin position="176"/>
        <end position="193"/>
    </location>
</feature>
<feature type="compositionally biased region" description="Basic and acidic residues" evidence="8">
    <location>
        <begin position="337"/>
        <end position="350"/>
    </location>
</feature>
<comment type="subcellular location">
    <subcellularLocation>
        <location evidence="7">Nucleus</location>
    </subcellularLocation>
    <subcellularLocation>
        <location evidence="7">Mitochondrion</location>
    </subcellularLocation>
</comment>
<feature type="compositionally biased region" description="Polar residues" evidence="8">
    <location>
        <begin position="128"/>
        <end position="138"/>
    </location>
</feature>
<dbReference type="FunFam" id="1.10.340.30:FF:000014">
    <property type="entry name" value="Endonuclease III homolog"/>
    <property type="match status" value="1"/>
</dbReference>
<dbReference type="VEuPathDB" id="FungiDB:SPSK_05083"/>
<evidence type="ECO:0000313" key="10">
    <source>
        <dbReference type="EMBL" id="KJR81097.1"/>
    </source>
</evidence>
<dbReference type="CDD" id="cd00056">
    <property type="entry name" value="ENDO3c"/>
    <property type="match status" value="1"/>
</dbReference>
<dbReference type="GO" id="GO:0006285">
    <property type="term" value="P:base-excision repair, AP site formation"/>
    <property type="evidence" value="ECO:0007669"/>
    <property type="project" value="UniProtKB-UniRule"/>
</dbReference>
<feature type="region of interest" description="Disordered" evidence="8">
    <location>
        <begin position="116"/>
        <end position="267"/>
    </location>
</feature>
<keyword evidence="10" id="KW-0255">Endonuclease</keyword>
<comment type="caution">
    <text evidence="7">Lacks conserved residue(s) required for the propagation of feature annotation.</text>
</comment>
<dbReference type="RefSeq" id="XP_016583773.1">
    <property type="nucleotide sequence ID" value="XM_016731835.1"/>
</dbReference>
<dbReference type="GO" id="GO:0000703">
    <property type="term" value="F:oxidized pyrimidine nucleobase lesion DNA N-glycosylase activity"/>
    <property type="evidence" value="ECO:0007669"/>
    <property type="project" value="UniProtKB-UniRule"/>
</dbReference>
<dbReference type="Proteomes" id="UP000033710">
    <property type="component" value="Unassembled WGS sequence"/>
</dbReference>
<dbReference type="GO" id="GO:0005634">
    <property type="term" value="C:nucleus"/>
    <property type="evidence" value="ECO:0007669"/>
    <property type="project" value="UniProtKB-SubCell"/>
</dbReference>
<comment type="catalytic activity">
    <reaction evidence="7">
        <text>2'-deoxyribonucleotide-(2'-deoxyribose 5'-phosphate)-2'-deoxyribonucleotide-DNA = a 3'-end 2'-deoxyribonucleotide-(2,3-dehydro-2,3-deoxyribose 5'-phosphate)-DNA + a 5'-end 5'-phospho-2'-deoxyribonucleoside-DNA + H(+)</text>
        <dbReference type="Rhea" id="RHEA:66592"/>
        <dbReference type="Rhea" id="RHEA-COMP:13180"/>
        <dbReference type="Rhea" id="RHEA-COMP:16897"/>
        <dbReference type="Rhea" id="RHEA-COMP:17067"/>
        <dbReference type="ChEBI" id="CHEBI:15378"/>
        <dbReference type="ChEBI" id="CHEBI:136412"/>
        <dbReference type="ChEBI" id="CHEBI:157695"/>
        <dbReference type="ChEBI" id="CHEBI:167181"/>
        <dbReference type="EC" id="4.2.99.18"/>
    </reaction>
</comment>
<keyword evidence="5 7" id="KW-0456">Lyase</keyword>
<comment type="caution">
    <text evidence="10">The sequence shown here is derived from an EMBL/GenBank/DDBJ whole genome shotgun (WGS) entry which is preliminary data.</text>
</comment>
<feature type="compositionally biased region" description="Low complexity" evidence="8">
    <location>
        <begin position="239"/>
        <end position="255"/>
    </location>
</feature>
<dbReference type="GeneID" id="27667112"/>
<dbReference type="PANTHER" id="PTHR43286:SF1">
    <property type="entry name" value="ENDONUCLEASE III-LIKE PROTEIN 1"/>
    <property type="match status" value="1"/>
</dbReference>
<keyword evidence="3 7" id="KW-0378">Hydrolase</keyword>
<feature type="compositionally biased region" description="Low complexity" evidence="8">
    <location>
        <begin position="72"/>
        <end position="81"/>
    </location>
</feature>
<feature type="compositionally biased region" description="Low complexity" evidence="8">
    <location>
        <begin position="139"/>
        <end position="157"/>
    </location>
</feature>
<reference evidence="10 11" key="2">
    <citation type="journal article" date="2015" name="Eukaryot. Cell">
        <title>Asexual propagation of a virulent clone complex in a human and feline outbreak of sporotrichosis.</title>
        <authorList>
            <person name="Teixeira Mde M."/>
            <person name="Rodrigues A.M."/>
            <person name="Tsui C.K."/>
            <person name="de Almeida L.G."/>
            <person name="Van Diepeningen A.D."/>
            <person name="van den Ende B.G."/>
            <person name="Fernandes G.F."/>
            <person name="Kano R."/>
            <person name="Hamelin R.C."/>
            <person name="Lopes-Bezerra L.M."/>
            <person name="Vasconcelos A.T."/>
            <person name="de Hoog S."/>
            <person name="de Camargo Z.P."/>
            <person name="Felipe M.S."/>
        </authorList>
    </citation>
    <scope>NUCLEOTIDE SEQUENCE [LARGE SCALE GENOMIC DNA]</scope>
    <source>
        <strain evidence="10 11">1099-18</strain>
    </source>
</reference>
<sequence length="634" mass="68969">MCGLLRYTARRPIRPPLNQQSLTTHSSILGLALRADTVVDRMCRHNDPALRTGPPVGSPEAEKGETTDYDVQSQRRTPQQQPRRRSSLGFGCMFSRLQLLLSPRFLSTAVHSVVRLPLPPLSCPPRSANSRNAQITHSTQGAQTTQKAMTTAAATAAGPQRRRSARMASTSLARFRYRENDSSDSDGGVKNEERDDDDDDDSDHKPSDDESSLSELSFNSDIEDAVSAPRRKATRGARTRTTAATTKTSTGSVATGKRKRAATTTTTTTTAAVVTKIPTHKKRNGANGAVKSEDHVEVKREIKDEELGGQDLSSIQKAAPPRKARKPARVITTKVASQREGEGEGGDATHVEPPTDWELFYDLVKEMRLPGGPAANAAVDTMGCERLALASASPRDRRFHTLVALMLSSQTKDTVNAVVMARLQAELPPHAPGAPPGLNLENMLAVDPTLLNQLIWQVGFHNNKTKYLKQAAVILRDEYGGDIPPTAEGLMALPGVGPKMAYLCLAAEHGWNRVEGIGVDVHVHRITNLWGWQKPGSAAAKTPEGTRLALQSWLPRDKWKEINWLLVGFGQAVCLPQGAKCGDCTLGLRGLCRAANRKKVNEGRKKRRELGLDVPGEDEDGVIKDEVKEEGDYA</sequence>
<dbReference type="EC" id="3.2.2.-" evidence="7"/>
<dbReference type="SMART" id="SM00478">
    <property type="entry name" value="ENDO3c"/>
    <property type="match status" value="1"/>
</dbReference>
<dbReference type="EMBL" id="AXCR01000012">
    <property type="protein sequence ID" value="KJR81097.1"/>
    <property type="molecule type" value="Genomic_DNA"/>
</dbReference>
<keyword evidence="7" id="KW-0496">Mitochondrion</keyword>
<evidence type="ECO:0000256" key="2">
    <source>
        <dbReference type="ARBA" id="ARBA00022763"/>
    </source>
</evidence>
<evidence type="ECO:0000256" key="3">
    <source>
        <dbReference type="ARBA" id="ARBA00022801"/>
    </source>
</evidence>
<dbReference type="KEGG" id="ssck:SPSK_05083"/>
<dbReference type="Gene3D" id="1.10.1670.10">
    <property type="entry name" value="Helix-hairpin-Helix base-excision DNA repair enzymes (C-terminal)"/>
    <property type="match status" value="1"/>
</dbReference>
<dbReference type="Gene3D" id="1.10.340.30">
    <property type="entry name" value="Hypothetical protein, domain 2"/>
    <property type="match status" value="1"/>
</dbReference>
<keyword evidence="10" id="KW-0540">Nuclease</keyword>
<feature type="region of interest" description="Disordered" evidence="8">
    <location>
        <begin position="45"/>
        <end position="87"/>
    </location>
</feature>
<feature type="compositionally biased region" description="Basic and acidic residues" evidence="8">
    <location>
        <begin position="621"/>
        <end position="634"/>
    </location>
</feature>
<dbReference type="PANTHER" id="PTHR43286">
    <property type="entry name" value="ENDONUCLEASE III-LIKE PROTEIN 1"/>
    <property type="match status" value="1"/>
</dbReference>
<evidence type="ECO:0000256" key="8">
    <source>
        <dbReference type="SAM" id="MobiDB-lite"/>
    </source>
</evidence>
<evidence type="ECO:0000256" key="5">
    <source>
        <dbReference type="ARBA" id="ARBA00023239"/>
    </source>
</evidence>
<dbReference type="InterPro" id="IPR003265">
    <property type="entry name" value="HhH-GPD_domain"/>
</dbReference>
<dbReference type="InterPro" id="IPR023170">
    <property type="entry name" value="HhH_base_excis_C"/>
</dbReference>
<dbReference type="Pfam" id="PF00730">
    <property type="entry name" value="HhH-GPD"/>
    <property type="match status" value="1"/>
</dbReference>
<gene>
    <name evidence="7" type="primary">NTH1</name>
    <name evidence="10" type="ORF">SPSK_05083</name>
</gene>
<protein>
    <recommendedName>
        <fullName evidence="7">Endonuclease III homolog</fullName>
        <ecNumber evidence="7">3.2.2.-</ecNumber>
        <ecNumber evidence="7">4.2.99.18</ecNumber>
    </recommendedName>
    <alternativeName>
        <fullName evidence="7">Bifunctional DNA N-glycosylase/DNA-(apurinic or apyrimidinic site) lyase</fullName>
        <shortName evidence="7">DNA glycosylase/AP lyase</shortName>
    </alternativeName>
</protein>
<reference evidence="10 11" key="1">
    <citation type="journal article" date="2014" name="BMC Genomics">
        <title>Comparative genomics of the major fungal agents of human and animal Sporotrichosis: Sporothrix schenckii and Sporothrix brasiliensis.</title>
        <authorList>
            <person name="Teixeira M.M."/>
            <person name="de Almeida L.G."/>
            <person name="Kubitschek-Barreira P."/>
            <person name="Alves F.L."/>
            <person name="Kioshima E.S."/>
            <person name="Abadio A.K."/>
            <person name="Fernandes L."/>
            <person name="Derengowski L.S."/>
            <person name="Ferreira K.S."/>
            <person name="Souza R.C."/>
            <person name="Ruiz J.C."/>
            <person name="de Andrade N.C."/>
            <person name="Paes H.C."/>
            <person name="Nicola A.M."/>
            <person name="Albuquerque P."/>
            <person name="Gerber A.L."/>
            <person name="Martins V.P."/>
            <person name="Peconick L.D."/>
            <person name="Neto A.V."/>
            <person name="Chaucanez C.B."/>
            <person name="Silva P.A."/>
            <person name="Cunha O.L."/>
            <person name="de Oliveira F.F."/>
            <person name="dos Santos T.C."/>
            <person name="Barros A.L."/>
            <person name="Soares M.A."/>
            <person name="de Oliveira L.M."/>
            <person name="Marini M.M."/>
            <person name="Villalobos-Duno H."/>
            <person name="Cunha M.M."/>
            <person name="de Hoog S."/>
            <person name="da Silveira J.F."/>
            <person name="Henrissat B."/>
            <person name="Nino-Vega G.A."/>
            <person name="Cisalpino P.S."/>
            <person name="Mora-Montes H.M."/>
            <person name="Almeida S.R."/>
            <person name="Stajich J.E."/>
            <person name="Lopes-Bezerra L.M."/>
            <person name="Vasconcelos A.T."/>
            <person name="Felipe M.S."/>
        </authorList>
    </citation>
    <scope>NUCLEOTIDE SEQUENCE [LARGE SCALE GENOMIC DNA]</scope>
    <source>
        <strain evidence="10 11">1099-18</strain>
    </source>
</reference>
<dbReference type="EC" id="4.2.99.18" evidence="7"/>
<dbReference type="InterPro" id="IPR000445">
    <property type="entry name" value="HhH_motif"/>
</dbReference>
<dbReference type="GO" id="GO:0003677">
    <property type="term" value="F:DNA binding"/>
    <property type="evidence" value="ECO:0007669"/>
    <property type="project" value="UniProtKB-UniRule"/>
</dbReference>
<keyword evidence="4 7" id="KW-0234">DNA repair</keyword>
<organism evidence="10 11">
    <name type="scientific">Sporothrix schenckii 1099-18</name>
    <dbReference type="NCBI Taxonomy" id="1397361"/>
    <lineage>
        <taxon>Eukaryota</taxon>
        <taxon>Fungi</taxon>
        <taxon>Dikarya</taxon>
        <taxon>Ascomycota</taxon>
        <taxon>Pezizomycotina</taxon>
        <taxon>Sordariomycetes</taxon>
        <taxon>Sordariomycetidae</taxon>
        <taxon>Ophiostomatales</taxon>
        <taxon>Ophiostomataceae</taxon>
        <taxon>Sporothrix</taxon>
    </lineage>
</organism>
<evidence type="ECO:0000256" key="6">
    <source>
        <dbReference type="ARBA" id="ARBA00023295"/>
    </source>
</evidence>
<comment type="function">
    <text evidence="7">Bifunctional DNA N-glycosylase with associated apurinic/apyrimidinic (AP) lyase function that catalyzes the first step in base excision repair (BER), the primary repair pathway for the repair of oxidative DNA damage. The DNA N-glycosylase activity releases the damaged DNA base from DNA by cleaving the N-glycosidic bond, leaving an AP site. The AP lyase activity cleaves the phosphodiester bond 3' to the AP site by a beta-elimination. Primarily recognizes and repairs oxidative base damage of pyrimidines.</text>
</comment>